<dbReference type="InterPro" id="IPR038148">
    <property type="entry name" value="Tn1545/Tn916_Xis"/>
</dbReference>
<accession>A0A174G4T9</accession>
<gene>
    <name evidence="1" type="ORF">ERS852406_02314</name>
</gene>
<dbReference type="Proteomes" id="UP000095706">
    <property type="component" value="Unassembled WGS sequence"/>
</dbReference>
<sequence length="64" mass="7403">MQQIKLSEKALLNIKEVMAYTGWGENSVRSLLNDPKCRFVVRKGKRLFANRKLLDKYIDSISGM</sequence>
<dbReference type="AlphaFoldDB" id="A0A174G4T9"/>
<evidence type="ECO:0000313" key="2">
    <source>
        <dbReference type="Proteomes" id="UP000095706"/>
    </source>
</evidence>
<protein>
    <submittedName>
        <fullName evidence="1">Excisionase from transposon Tn916</fullName>
    </submittedName>
</protein>
<dbReference type="RefSeq" id="WP_055228107.1">
    <property type="nucleotide sequence ID" value="NZ_CYYV01000010.1"/>
</dbReference>
<organism evidence="1 2">
    <name type="scientific">Fusicatenibacter saccharivorans</name>
    <dbReference type="NCBI Taxonomy" id="1150298"/>
    <lineage>
        <taxon>Bacteria</taxon>
        <taxon>Bacillati</taxon>
        <taxon>Bacillota</taxon>
        <taxon>Clostridia</taxon>
        <taxon>Lachnospirales</taxon>
        <taxon>Lachnospiraceae</taxon>
        <taxon>Fusicatenibacter</taxon>
    </lineage>
</organism>
<proteinExistence type="predicted"/>
<dbReference type="EMBL" id="CYYV01000010">
    <property type="protein sequence ID" value="CUO57562.1"/>
    <property type="molecule type" value="Genomic_DNA"/>
</dbReference>
<reference evidence="1 2" key="1">
    <citation type="submission" date="2015-09" db="EMBL/GenBank/DDBJ databases">
        <authorList>
            <consortium name="Pathogen Informatics"/>
        </authorList>
    </citation>
    <scope>NUCLEOTIDE SEQUENCE [LARGE SCALE GENOMIC DNA]</scope>
    <source>
        <strain evidence="1 2">2789STDY5608849</strain>
    </source>
</reference>
<name>A0A174G4T9_9FIRM</name>
<evidence type="ECO:0000313" key="1">
    <source>
        <dbReference type="EMBL" id="CUO57562.1"/>
    </source>
</evidence>
<dbReference type="Gene3D" id="3.90.105.50">
    <property type="match status" value="1"/>
</dbReference>